<comment type="caution">
    <text evidence="1">The sequence shown here is derived from an EMBL/GenBank/DDBJ whole genome shotgun (WGS) entry which is preliminary data.</text>
</comment>
<organism evidence="1 2">
    <name type="scientific">Glaciimonas immobilis</name>
    <dbReference type="NCBI Taxonomy" id="728004"/>
    <lineage>
        <taxon>Bacteria</taxon>
        <taxon>Pseudomonadati</taxon>
        <taxon>Pseudomonadota</taxon>
        <taxon>Betaproteobacteria</taxon>
        <taxon>Burkholderiales</taxon>
        <taxon>Oxalobacteraceae</taxon>
        <taxon>Glaciimonas</taxon>
    </lineage>
</organism>
<proteinExistence type="predicted"/>
<accession>A0A840RZ69</accession>
<protein>
    <submittedName>
        <fullName evidence="1">Uncharacterized protein</fullName>
    </submittedName>
</protein>
<evidence type="ECO:0000313" key="1">
    <source>
        <dbReference type="EMBL" id="MBB5202156.1"/>
    </source>
</evidence>
<dbReference type="Proteomes" id="UP000571084">
    <property type="component" value="Unassembled WGS sequence"/>
</dbReference>
<sequence length="73" mass="8407">MTHSNAVVTQPDVVKGGFTVGLRIGGREISICRDYRKRYYTPNPIIEWRTGHASGYLELLFLRIWLIRLCAAR</sequence>
<dbReference type="AlphaFoldDB" id="A0A840RZ69"/>
<name>A0A840RZ69_9BURK</name>
<gene>
    <name evidence="1" type="ORF">HNR39_004020</name>
</gene>
<evidence type="ECO:0000313" key="2">
    <source>
        <dbReference type="Proteomes" id="UP000571084"/>
    </source>
</evidence>
<reference evidence="1 2" key="1">
    <citation type="submission" date="2020-08" db="EMBL/GenBank/DDBJ databases">
        <title>Genomic Encyclopedia of Type Strains, Phase IV (KMG-IV): sequencing the most valuable type-strain genomes for metagenomic binning, comparative biology and taxonomic classification.</title>
        <authorList>
            <person name="Goeker M."/>
        </authorList>
    </citation>
    <scope>NUCLEOTIDE SEQUENCE [LARGE SCALE GENOMIC DNA]</scope>
    <source>
        <strain evidence="1 2">DSM 23240</strain>
    </source>
</reference>
<dbReference type="EMBL" id="JACHHQ010000011">
    <property type="protein sequence ID" value="MBB5202156.1"/>
    <property type="molecule type" value="Genomic_DNA"/>
</dbReference>
<dbReference type="RefSeq" id="WP_168056969.1">
    <property type="nucleotide sequence ID" value="NZ_JAAOZT010000013.1"/>
</dbReference>
<keyword evidence="2" id="KW-1185">Reference proteome</keyword>